<proteinExistence type="predicted"/>
<organism evidence="1">
    <name type="scientific">marine sediment metagenome</name>
    <dbReference type="NCBI Taxonomy" id="412755"/>
    <lineage>
        <taxon>unclassified sequences</taxon>
        <taxon>metagenomes</taxon>
        <taxon>ecological metagenomes</taxon>
    </lineage>
</organism>
<sequence length="68" mass="7095">MKSTGAPLPRPQAPPRPGSRAAYVLSACEYCGRQRKDDGDCLGCGAPVIRELIAGQAGPPPASNVTWM</sequence>
<name>A0A0F9LEW0_9ZZZZ</name>
<comment type="caution">
    <text evidence="1">The sequence shown here is derived from an EMBL/GenBank/DDBJ whole genome shotgun (WGS) entry which is preliminary data.</text>
</comment>
<protein>
    <submittedName>
        <fullName evidence="1">Uncharacterized protein</fullName>
    </submittedName>
</protein>
<dbReference type="AlphaFoldDB" id="A0A0F9LEW0"/>
<accession>A0A0F9LEW0</accession>
<dbReference type="EMBL" id="LAZR01006449">
    <property type="protein sequence ID" value="KKM92038.1"/>
    <property type="molecule type" value="Genomic_DNA"/>
</dbReference>
<reference evidence="1" key="1">
    <citation type="journal article" date="2015" name="Nature">
        <title>Complex archaea that bridge the gap between prokaryotes and eukaryotes.</title>
        <authorList>
            <person name="Spang A."/>
            <person name="Saw J.H."/>
            <person name="Jorgensen S.L."/>
            <person name="Zaremba-Niedzwiedzka K."/>
            <person name="Martijn J."/>
            <person name="Lind A.E."/>
            <person name="van Eijk R."/>
            <person name="Schleper C."/>
            <person name="Guy L."/>
            <person name="Ettema T.J."/>
        </authorList>
    </citation>
    <scope>NUCLEOTIDE SEQUENCE</scope>
</reference>
<gene>
    <name evidence="1" type="ORF">LCGC14_1222460</name>
</gene>
<evidence type="ECO:0000313" key="1">
    <source>
        <dbReference type="EMBL" id="KKM92038.1"/>
    </source>
</evidence>